<comment type="function">
    <text evidence="1 21">RNA-directed RNA polymerase that catalyzes the replication of viral genomic RNA. The template is composed of the viral RNA tightly encapsidated by the nucleoprotein (N). The replicase mode is dependent on intracellular N protein concentration. In this mode, the polymerase replicates the whole viral genome without recognizing transcriptional signals, and the replicated genome is not caped or polyadenylated.</text>
</comment>
<keyword evidence="4 21" id="KW-0489">Methyltransferase</keyword>
<dbReference type="EC" id="3.6.1.-" evidence="21"/>
<evidence type="ECO:0000256" key="8">
    <source>
        <dbReference type="ARBA" id="ARBA00022695"/>
    </source>
</evidence>
<dbReference type="GO" id="GO:0005524">
    <property type="term" value="F:ATP binding"/>
    <property type="evidence" value="ECO:0007669"/>
    <property type="project" value="UniProtKB-KW"/>
</dbReference>
<dbReference type="GO" id="GO:0003968">
    <property type="term" value="F:RNA-directed RNA polymerase activity"/>
    <property type="evidence" value="ECO:0007669"/>
    <property type="project" value="UniProtKB-KW"/>
</dbReference>
<dbReference type="PROSITE" id="PS50526">
    <property type="entry name" value="RDRP_SSRNA_NEG_NONSEG"/>
    <property type="match status" value="1"/>
</dbReference>
<dbReference type="EC" id="2.7.7.88" evidence="21"/>
<evidence type="ECO:0000256" key="2">
    <source>
        <dbReference type="ARBA" id="ARBA00007934"/>
    </source>
</evidence>
<evidence type="ECO:0000256" key="5">
    <source>
        <dbReference type="ARBA" id="ARBA00022664"/>
    </source>
</evidence>
<reference evidence="24" key="1">
    <citation type="journal article" date="2024" name="NPJ Biofilms Microbiomes">
        <title>Decoding the RNA viromes in shrew lungs along the eastern coast of China.</title>
        <authorList>
            <person name="Zhang J.T."/>
            <person name="Hu Z.Y."/>
            <person name="Tang F."/>
            <person name="Liu Y.T."/>
            <person name="Tan W.L."/>
            <person name="Ma X.F."/>
            <person name="Zhang Y.F."/>
            <person name="Si G.Q."/>
            <person name="Zhang L."/>
            <person name="Zhang M.Q."/>
            <person name="Peng C."/>
            <person name="Fu B.K."/>
            <person name="Fang L.Q."/>
            <person name="Zhang X.A."/>
            <person name="Liu W."/>
        </authorList>
    </citation>
    <scope>NUCLEOTIDE SEQUENCE</scope>
    <source>
        <strain evidence="24">Lisp_2</strain>
    </source>
</reference>
<dbReference type="Pfam" id="PF14318">
    <property type="entry name" value="Mononeg_mRNAcap"/>
    <property type="match status" value="1"/>
</dbReference>
<evidence type="ECO:0000256" key="11">
    <source>
        <dbReference type="ARBA" id="ARBA00022840"/>
    </source>
</evidence>
<comment type="catalytic activity">
    <reaction evidence="17 21">
        <text>a 5'-end (5'-triphosphoguanosine)-(2'-O-methyladenylyl)-adenylyl-cytidylyl-adenosine in mRNA + S-adenosyl-L-methionine = a 5'-end (N(7)-methyl 5'-triphosphoguanosine)-(2'-O-methyladenylyl)-adenylyl-cytidylyl-adenosine in mRNA + S-adenosyl-L-homocysteine</text>
        <dbReference type="Rhea" id="RHEA:65440"/>
        <dbReference type="Rhea" id="RHEA-COMP:16798"/>
        <dbReference type="Rhea" id="RHEA-COMP:16801"/>
        <dbReference type="ChEBI" id="CHEBI:57856"/>
        <dbReference type="ChEBI" id="CHEBI:59789"/>
        <dbReference type="ChEBI" id="CHEBI:156482"/>
        <dbReference type="ChEBI" id="CHEBI:156483"/>
    </reaction>
</comment>
<evidence type="ECO:0000256" key="17">
    <source>
        <dbReference type="ARBA" id="ARBA00024499"/>
    </source>
</evidence>
<dbReference type="EMBL" id="PP272508">
    <property type="protein sequence ID" value="WZI33188.1"/>
    <property type="molecule type" value="Viral_cRNA"/>
</dbReference>
<dbReference type="GO" id="GO:0004482">
    <property type="term" value="F:mRNA 5'-cap (guanine-N7-)-methyltransferase activity"/>
    <property type="evidence" value="ECO:0007669"/>
    <property type="project" value="InterPro"/>
</dbReference>
<keyword evidence="13 21" id="KW-0693">Viral RNA replication</keyword>
<dbReference type="PIRSF" id="PIRSF000830">
    <property type="entry name" value="RNA_pol_ParamyxoV"/>
    <property type="match status" value="1"/>
</dbReference>
<dbReference type="InterPro" id="IPR014023">
    <property type="entry name" value="Mononeg_RNA_pol_cat"/>
</dbReference>
<sequence length="2032" mass="233737">MKRSKSGYDIPDSHLQSPIRYTQRKLYTSPKSTNIPKHILQIRSVCPHEQNTLIIQSEKLYGFFLHDVFNRTVKVGKWVHNYFPYVHQVVSKFVQDHTVAVIPFVDQIFQKEIPEFLERMYYIKTYWEQLRTLMQDKKNRQDLTWDKFNYTGSITLPIDVSQSFITIVKDGVRYLMDYDQVMLLADSISSRVFFCWYMYLLGDFPSTIPHQLIVQLYAFYDSLIEIAGNNSYDSVKTWESLVMGIMLKKYDPLLYADAYLKYIMSEVKKAGLTQVVEMAEFIEKLNLNVYQLAELHGIYRHWGHPTVDELAGCKKIRGIVHVRKVPKGATIKKMIALFKRQFCISFITTHGRWPRICTLSMNKSSLRRAIDGNMTHINLLSSSYSIHDWSLVQFEKEFDFDYYPDFTELCDDKAISVYRDEVHKIFSPDVLGYDPGKPTTSRRVLLEMLRQPSIDIKKICDNIMKRDVPDNWKIVLLHSKEREMKTQPRMFAMLVLEMRIYFCVTEANIAKKIFPYFPQQTMTMTESELTKRLYDMSKAEKDVYCPIFASIDFKSWNLHWSTSSTNPFFKVLDDLFGTPGLFTYTHTFFQDSLVMLSSYYDPPSTLINRTDLQKKNLTTNDLDTILCTTVWDRHYGGFEGLRQKGWTLITICLLLLVESTTGLKFYIIGQGDNQVCKILVPKLDANLSSEEYIKQYQEDVKNRLDEFFKDLTTYADHIGLVVKQEESWVSSTLINYGKEILYKGAFLPSASKRISRTLPDVNEVYPTCLSKISTLQTTGLATSQKGYHIILPYLIVLVETCLTVAREIDYSIITQSPLHQDRNDNWALTESGIMLICHGDANLFNLPVANFFNYLYRGHPDPLTAYLSFIWWNVPHCMYCRGIYHLLEYKILTPGASEPLLLISDPLSLNIDRPQQVAFMLKKYVHEAIVKKVQNDHLKDIFHINSILEDEELITYLMGTEPFYPRILHEIMRVTPTGTRLGIISKFSNTRTIFQVTNFNAATHFFDQIKRSERENIRHWFIIRNLISHVTEKHTSRICPTQLAKDLRNYYWSPILNDKKIEGVTVPYPLHQFIPSYTIGTDHKPCRNSGPFILISLINNNQDFDLVSTRGPVVPYIGSSTKEKITGKILQLPETSRPIESSKRLVQIRNWCVDDQSPFNDFINMLTRLHTNLPSHILELVSGTIESGSVMHRFNDHITKKKASMNVRPNISSHIYISTDEMGKYGKGSANVNIHFQGGVLCSISLMQIRASLDVTLKKGQSLHLHYNCLVCEEYVPDCKIRSTDNIPNIQSNIRNPLLYTTSSLDFNAINPTTSFITLVHASPSDYAAASVIFSKILKGMKSIIWGSTEKSAVMVSNLSIQDIVKLGLSSIINSLAHYLFLYMYDGLHLLDIHLQLISDYIWREITPFCLLPELLPELARLADDTQVSSPFETGAGVNRLLTRSLVKAINEIKKKYQKSKDTPIEKRVVSPVFYLMPGCPISKIMTMWMIHLNLISNGELNLIPIFRKANIQFIEGFHIPSESSMRELYRQIFNVVNKTRLISLFSRNPLRVSKLPPDAVLGNNTLAIDRDFKKKFTKYSAVKPAKIAKSEFPLLMEFPVDDSNLVPRQSFFHKESITKVPRVFVDHYYSIVGNLSGSFLKILQIIMTFGINISKECICLADGDGGISRLLYNCGAPRIIYNSKVDTSRLIAQRAINYTPSEFMDIPDKVIGGSLCALLGGDLLNDEYFSNLMYLVPQQASVVTMDAESDKPFTPNDKIQLIIRTLKIAFKSNSDYIIFKTYIDHAQVLCQLIGIMATVYKKCYLCVPVYSSNENYEVYLVGTSFSPKVTQPEIGLYTTSISSSYLGALNKIKRSQRIQDYPFQDNKVVWREIIGVARKIGYDWNLTYNLELFTDSISPYDTRYDIKEWLQRVMECCKSYLIEEVKGIAKSCKGKPLSKMQALAITSNTTTHVPIEKLCLIILNIQVLQDTMQCSTYNDVQRAMSEGYEKGYDLVIDKSKIYSVKKTIAEVHSKYQKALWRILGNIRIRDL</sequence>
<evidence type="ECO:0000256" key="9">
    <source>
        <dbReference type="ARBA" id="ARBA00022741"/>
    </source>
</evidence>
<proteinExistence type="inferred from homology"/>
<evidence type="ECO:0000256" key="3">
    <source>
        <dbReference type="ARBA" id="ARBA00022484"/>
    </source>
</evidence>
<reference evidence="24" key="2">
    <citation type="submission" date="2024-01" db="EMBL/GenBank/DDBJ databases">
        <authorList>
            <person name="Zhang X.-A."/>
            <person name="Zhang J.-T."/>
            <person name="Hu Z.-Y."/>
            <person name="Liu W."/>
        </authorList>
    </citation>
    <scope>NUCLEOTIDE SEQUENCE</scope>
    <source>
        <strain evidence="24">Lisp_2</strain>
    </source>
</reference>
<protein>
    <recommendedName>
        <fullName evidence="21">RNA-directed RNA polymerase L</fullName>
        <shortName evidence="21">Protein L</shortName>
    </recommendedName>
    <alternativeName>
        <fullName evidence="21">Large structural protein</fullName>
    </alternativeName>
    <alternativeName>
        <fullName evidence="21">Replicase</fullName>
    </alternativeName>
    <alternativeName>
        <fullName evidence="21">Transcriptase</fullName>
    </alternativeName>
    <domain>
        <recommendedName>
            <fullName evidence="21">RNA-directed RNA polymerase</fullName>
            <ecNumber evidence="21">2.7.7.48</ecNumber>
        </recommendedName>
    </domain>
    <domain>
        <recommendedName>
            <fullName evidence="21">GTP phosphohydrolase</fullName>
            <ecNumber evidence="21">3.6.1.-</ecNumber>
        </recommendedName>
    </domain>
    <domain>
        <recommendedName>
            <fullName evidence="21">GDP polyribonucleotidyltransferase</fullName>
            <ecNumber evidence="21">2.7.7.88</ecNumber>
        </recommendedName>
        <alternativeName>
            <fullName evidence="21">PRNTase</fullName>
        </alternativeName>
    </domain>
    <domain>
        <recommendedName>
            <fullName evidence="21">mRNA (nucleoside-2'-O-)-methyltransferase</fullName>
            <shortName evidence="21">N1-2'-O-MTase</shortName>
            <ecNumber evidence="21">2.1.1.-</ecNumber>
        </recommendedName>
    </domain>
    <domain>
        <recommendedName>
            <fullName evidence="21">mRNA (guanine-N(7)-)-methyltransferase</fullName>
            <shortName evidence="21">G-N7-MTase</shortName>
        </recommendedName>
    </domain>
</protein>
<evidence type="ECO:0000256" key="6">
    <source>
        <dbReference type="ARBA" id="ARBA00022679"/>
    </source>
</evidence>
<dbReference type="GO" id="GO:0030430">
    <property type="term" value="C:host cell cytoplasm"/>
    <property type="evidence" value="ECO:0007669"/>
    <property type="project" value="UniProtKB-SubCell"/>
</dbReference>
<dbReference type="Pfam" id="PF00946">
    <property type="entry name" value="Mononeg_RNA_pol"/>
    <property type="match status" value="1"/>
</dbReference>
<comment type="function">
    <text evidence="21">RNA-directed RNA polymerase that catalyzes the transcription of viral mRNAs, their capping and polyadenylation. The template is composed of the viral RNA tightly encapsidated by the nucleoprotein (N). The viral polymerase binds to the genomic RNA at the 3' leader promoter, and transcribes subsequently all viral mRNAs with a decreasing efficiency. The first gene is the most transcribed, and the last the least transcribed. The viral phosphoprotein acts as a processivity factor. Capping is concomitant with initiation of mRNA transcription. Indeed, a GDP polyribonucleotidyl transferase (PRNTase) adds the cap structure when the nascent RNA chain length has reached few nucleotides. Ribose 2'-O methylation of viral mRNA cap precedes and facilitates subsequent guanine-N-7 methylation, both activities being carried by the viral polymerase. Polyadenylation of mRNAs occur by a stuttering mechanism at a slipery stop site present at the end viral genes. After finishing transcription of a mRNA, the polymerase can resume transcription of the downstream gene.</text>
</comment>
<keyword evidence="5 21" id="KW-0507">mRNA processing</keyword>
<comment type="catalytic activity">
    <reaction evidence="18 21">
        <text>a 5'-end (5'-triphosphoguanosine)-adenylyl-adenylyl-cytidylyl-adenosine in mRNA + S-adenosyl-L-methionine = a 5'-end (5'-triphosphoguanosine)-(2'-O-methyladenylyl)-adenylyl-cytidylyl-adenosine in mRNA + S-adenosyl-L-homocysteine + H(+)</text>
        <dbReference type="Rhea" id="RHEA:65380"/>
        <dbReference type="Rhea" id="RHEA-COMP:16797"/>
        <dbReference type="Rhea" id="RHEA-COMP:16801"/>
        <dbReference type="ChEBI" id="CHEBI:15378"/>
        <dbReference type="ChEBI" id="CHEBI:57856"/>
        <dbReference type="ChEBI" id="CHEBI:59789"/>
        <dbReference type="ChEBI" id="CHEBI:156482"/>
        <dbReference type="ChEBI" id="CHEBI:156484"/>
    </reaction>
</comment>
<comment type="catalytic activity">
    <reaction evidence="19">
        <text>a 5'-end (5'-triphosphoguanosine)-adenylyl-adenylyl-cytidylyl-adenosine in mRNA + 2 S-adenosyl-L-methionine = a 5'-end (N(7)-methyl 5'-triphosphoguanosine)-(2'-O-methyladenylyl)-adenylyl-cytidylyl-adenosine in mRNA + 2 S-adenosyl-L-homocysteine + H(+)</text>
        <dbReference type="Rhea" id="RHEA:65376"/>
        <dbReference type="Rhea" id="RHEA-COMP:16797"/>
        <dbReference type="Rhea" id="RHEA-COMP:16798"/>
        <dbReference type="ChEBI" id="CHEBI:15378"/>
        <dbReference type="ChEBI" id="CHEBI:57856"/>
        <dbReference type="ChEBI" id="CHEBI:59789"/>
        <dbReference type="ChEBI" id="CHEBI:156483"/>
        <dbReference type="ChEBI" id="CHEBI:156484"/>
        <dbReference type="EC" id="2.1.1.375"/>
    </reaction>
</comment>
<evidence type="ECO:0000256" key="10">
    <source>
        <dbReference type="ARBA" id="ARBA00022801"/>
    </source>
</evidence>
<keyword evidence="21" id="KW-1035">Host cytoplasm</keyword>
<evidence type="ECO:0000256" key="18">
    <source>
        <dbReference type="ARBA" id="ARBA00047332"/>
    </source>
</evidence>
<dbReference type="InterPro" id="IPR016269">
    <property type="entry name" value="RNA-dir_pol_paramyxovirus"/>
</dbReference>
<evidence type="ECO:0000256" key="21">
    <source>
        <dbReference type="PIRNR" id="PIRNR000830"/>
    </source>
</evidence>
<keyword evidence="7 21" id="KW-0949">S-adenosyl-L-methionine</keyword>
<evidence type="ECO:0000259" key="22">
    <source>
        <dbReference type="PROSITE" id="PS50526"/>
    </source>
</evidence>
<keyword evidence="15" id="KW-0511">Multifunctional enzyme</keyword>
<organism evidence="24">
    <name type="scientific">Crocidura lasiura lispivirus 2</name>
    <dbReference type="NCBI Taxonomy" id="3139472"/>
    <lineage>
        <taxon>Viruses</taxon>
        <taxon>Riboviria</taxon>
        <taxon>Orthornavirae</taxon>
        <taxon>Negarnaviricota</taxon>
        <taxon>Haploviricotina</taxon>
        <taxon>Monjiviricetes</taxon>
        <taxon>Mononegavirales</taxon>
        <taxon>Lispiviridae</taxon>
    </lineage>
</organism>
<comment type="catalytic activity">
    <reaction evidence="16">
        <text>a 5'-end triphospho-adenylyl-adenylyl-cytidylyl-adenosine in mRNA + GDP + H(+) = a 5'-end (5'-triphosphoguanosine)-adenylyl-adenylyl-cytidylyl-adenosine in mRNA + diphosphate</text>
        <dbReference type="Rhea" id="RHEA:65436"/>
        <dbReference type="Rhea" id="RHEA-COMP:16797"/>
        <dbReference type="Rhea" id="RHEA-COMP:16799"/>
        <dbReference type="ChEBI" id="CHEBI:15378"/>
        <dbReference type="ChEBI" id="CHEBI:33019"/>
        <dbReference type="ChEBI" id="CHEBI:58189"/>
        <dbReference type="ChEBI" id="CHEBI:156484"/>
        <dbReference type="ChEBI" id="CHEBI:156503"/>
        <dbReference type="EC" id="2.7.7.88"/>
    </reaction>
</comment>
<name>A0AB38ZJM8_9MONO</name>
<evidence type="ECO:0000256" key="20">
    <source>
        <dbReference type="ARBA" id="ARBA00048548"/>
    </source>
</evidence>
<evidence type="ECO:0000256" key="1">
    <source>
        <dbReference type="ARBA" id="ARBA00003132"/>
    </source>
</evidence>
<dbReference type="InterPro" id="IPR025786">
    <property type="entry name" value="Mononega_L_MeTrfase"/>
</dbReference>
<evidence type="ECO:0000256" key="15">
    <source>
        <dbReference type="ARBA" id="ARBA00023268"/>
    </source>
</evidence>
<dbReference type="PROSITE" id="PS51590">
    <property type="entry name" value="SAM_MT_MNV_L"/>
    <property type="match status" value="1"/>
</dbReference>
<keyword evidence="8 21" id="KW-0548">Nucleotidyltransferase</keyword>
<comment type="catalytic activity">
    <reaction evidence="20 21">
        <text>GTP + H2O = GDP + phosphate + H(+)</text>
        <dbReference type="Rhea" id="RHEA:19669"/>
        <dbReference type="ChEBI" id="CHEBI:15377"/>
        <dbReference type="ChEBI" id="CHEBI:15378"/>
        <dbReference type="ChEBI" id="CHEBI:37565"/>
        <dbReference type="ChEBI" id="CHEBI:43474"/>
        <dbReference type="ChEBI" id="CHEBI:58189"/>
    </reaction>
</comment>
<keyword evidence="3 21" id="KW-0696">RNA-directed RNA polymerase</keyword>
<dbReference type="InterPro" id="IPR026890">
    <property type="entry name" value="Mononeg_mRNAcap"/>
</dbReference>
<evidence type="ECO:0000256" key="14">
    <source>
        <dbReference type="ARBA" id="ARBA00023042"/>
    </source>
</evidence>
<dbReference type="EC" id="2.1.1.-" evidence="21"/>
<evidence type="ECO:0000256" key="4">
    <source>
        <dbReference type="ARBA" id="ARBA00022603"/>
    </source>
</evidence>
<accession>A0AB38ZJM8</accession>
<dbReference type="EC" id="2.7.7.48" evidence="21"/>
<keyword evidence="6 21" id="KW-0808">Transferase</keyword>
<comment type="similarity">
    <text evidence="2 21">Belongs to the paramyxovirus L protein family.</text>
</comment>
<evidence type="ECO:0000259" key="23">
    <source>
        <dbReference type="PROSITE" id="PS51590"/>
    </source>
</evidence>
<dbReference type="GO" id="GO:0044423">
    <property type="term" value="C:virion component"/>
    <property type="evidence" value="ECO:0007669"/>
    <property type="project" value="UniProtKB-KW"/>
</dbReference>
<evidence type="ECO:0000313" key="24">
    <source>
        <dbReference type="EMBL" id="WZI33188.1"/>
    </source>
</evidence>
<dbReference type="GO" id="GO:0016787">
    <property type="term" value="F:hydrolase activity"/>
    <property type="evidence" value="ECO:0007669"/>
    <property type="project" value="UniProtKB-KW"/>
</dbReference>
<keyword evidence="10" id="KW-0378">Hydrolase</keyword>
<keyword evidence="11 21" id="KW-0067">ATP-binding</keyword>
<feature type="domain" description="Mononegavirus-type SAM-dependent 2'-O-MTase" evidence="23">
    <location>
        <begin position="1631"/>
        <end position="1822"/>
    </location>
</feature>
<evidence type="ECO:0000256" key="12">
    <source>
        <dbReference type="ARBA" id="ARBA00022844"/>
    </source>
</evidence>
<evidence type="ECO:0000256" key="16">
    <source>
        <dbReference type="ARBA" id="ARBA00024494"/>
    </source>
</evidence>
<evidence type="ECO:0000256" key="19">
    <source>
        <dbReference type="ARBA" id="ARBA00047370"/>
    </source>
</evidence>
<keyword evidence="12 21" id="KW-0946">Virion</keyword>
<evidence type="ECO:0000256" key="7">
    <source>
        <dbReference type="ARBA" id="ARBA00022691"/>
    </source>
</evidence>
<feature type="domain" description="RdRp catalytic" evidence="22">
    <location>
        <begin position="545"/>
        <end position="744"/>
    </location>
</feature>
<keyword evidence="14 21" id="KW-0506">mRNA capping</keyword>
<keyword evidence="9 21" id="KW-0547">Nucleotide-binding</keyword>
<evidence type="ECO:0000256" key="13">
    <source>
        <dbReference type="ARBA" id="ARBA00022953"/>
    </source>
</evidence>
<comment type="catalytic activity">
    <reaction evidence="21">
        <text>RNA(n) + a ribonucleoside 5'-triphosphate = RNA(n+1) + diphosphate</text>
        <dbReference type="Rhea" id="RHEA:21248"/>
        <dbReference type="Rhea" id="RHEA-COMP:14527"/>
        <dbReference type="Rhea" id="RHEA-COMP:17342"/>
        <dbReference type="ChEBI" id="CHEBI:33019"/>
        <dbReference type="ChEBI" id="CHEBI:61557"/>
        <dbReference type="ChEBI" id="CHEBI:140395"/>
        <dbReference type="EC" id="2.7.7.48"/>
    </reaction>
</comment>
<comment type="subcellular location">
    <subcellularLocation>
        <location evidence="21">Virion</location>
    </subcellularLocation>
    <subcellularLocation>
        <location evidence="21">Host cytoplasm</location>
    </subcellularLocation>
</comment>